<name>A0A0P0R3V6_9BURK</name>
<dbReference type="EMBL" id="CP012746">
    <property type="protein sequence ID" value="ALL62779.1"/>
    <property type="molecule type" value="Genomic_DNA"/>
</dbReference>
<organism evidence="1 2">
    <name type="scientific">Paraburkholderia caribensis MBA4</name>
    <dbReference type="NCBI Taxonomy" id="1323664"/>
    <lineage>
        <taxon>Bacteria</taxon>
        <taxon>Pseudomonadati</taxon>
        <taxon>Pseudomonadota</taxon>
        <taxon>Betaproteobacteria</taxon>
        <taxon>Burkholderiales</taxon>
        <taxon>Burkholderiaceae</taxon>
        <taxon>Paraburkholderia</taxon>
    </lineage>
</organism>
<dbReference type="KEGG" id="bcai:K788_00029490"/>
<proteinExistence type="predicted"/>
<sequence>MGNRATQVEWKNGATPADRRVAPFAFHGPIASRP</sequence>
<dbReference type="AlphaFoldDB" id="A0A0P0R3V6"/>
<dbReference type="Proteomes" id="UP000019146">
    <property type="component" value="Chromosome 1"/>
</dbReference>
<evidence type="ECO:0000313" key="2">
    <source>
        <dbReference type="Proteomes" id="UP000019146"/>
    </source>
</evidence>
<reference evidence="1 2" key="1">
    <citation type="journal article" date="2014" name="Genome Announc.">
        <title>Draft Genome Sequence of the Haloacid-Degrading Burkholderia caribensis Strain MBA4.</title>
        <authorList>
            <person name="Pan Y."/>
            <person name="Kong K.F."/>
            <person name="Tsang J.S."/>
        </authorList>
    </citation>
    <scope>NUCLEOTIDE SEQUENCE [LARGE SCALE GENOMIC DNA]</scope>
    <source>
        <strain evidence="1 2">MBA4</strain>
    </source>
</reference>
<protein>
    <submittedName>
        <fullName evidence="1">Uncharacterized protein</fullName>
    </submittedName>
</protein>
<evidence type="ECO:0000313" key="1">
    <source>
        <dbReference type="EMBL" id="ALL62779.1"/>
    </source>
</evidence>
<accession>A0A0P0R3V6</accession>
<gene>
    <name evidence="1" type="ORF">K788_00029490</name>
</gene>